<dbReference type="SMART" id="SM00827">
    <property type="entry name" value="PKS_AT"/>
    <property type="match status" value="1"/>
</dbReference>
<dbReference type="NCBIfam" id="TIGR03131">
    <property type="entry name" value="malonate_mdcH"/>
    <property type="match status" value="1"/>
</dbReference>
<dbReference type="GO" id="GO:0006633">
    <property type="term" value="P:fatty acid biosynthetic process"/>
    <property type="evidence" value="ECO:0007669"/>
    <property type="project" value="TreeGrafter"/>
</dbReference>
<evidence type="ECO:0000313" key="10">
    <source>
        <dbReference type="Proteomes" id="UP000245974"/>
    </source>
</evidence>
<dbReference type="InterPro" id="IPR050858">
    <property type="entry name" value="Mal-CoA-ACP_Trans/PKS_FabD"/>
</dbReference>
<dbReference type="Proteomes" id="UP000245974">
    <property type="component" value="Unassembled WGS sequence"/>
</dbReference>
<dbReference type="InterPro" id="IPR017554">
    <property type="entry name" value="Malonate_deCOase_MdcHsu"/>
</dbReference>
<dbReference type="SUPFAM" id="SSF52151">
    <property type="entry name" value="FabD/lysophospholipase-like"/>
    <property type="match status" value="1"/>
</dbReference>
<dbReference type="Gene3D" id="3.40.366.10">
    <property type="entry name" value="Malonyl-Coenzyme A Acyl Carrier Protein, domain 2"/>
    <property type="match status" value="1"/>
</dbReference>
<dbReference type="GO" id="GO:0005829">
    <property type="term" value="C:cytosol"/>
    <property type="evidence" value="ECO:0007669"/>
    <property type="project" value="TreeGrafter"/>
</dbReference>
<name>A0A2U3N0G8_9GAMM</name>
<gene>
    <name evidence="9" type="primary">fabD_1</name>
    <name evidence="9" type="ORF">KPC_2301</name>
</gene>
<protein>
    <recommendedName>
        <fullName evidence="2 6">Malonyl CoA-acyl carrier protein transacylase</fullName>
        <ecNumber evidence="1 6">2.3.1.39</ecNumber>
    </recommendedName>
</protein>
<evidence type="ECO:0000256" key="2">
    <source>
        <dbReference type="ARBA" id="ARBA00018953"/>
    </source>
</evidence>
<dbReference type="InterPro" id="IPR024925">
    <property type="entry name" value="Malonyl_CoA-ACP_transAc"/>
</dbReference>
<dbReference type="GO" id="GO:0004314">
    <property type="term" value="F:[acyl-carrier-protein] S-malonyltransferase activity"/>
    <property type="evidence" value="ECO:0007669"/>
    <property type="project" value="UniProtKB-EC"/>
</dbReference>
<evidence type="ECO:0000313" key="9">
    <source>
        <dbReference type="EMBL" id="SPL71123.1"/>
    </source>
</evidence>
<accession>A0A2U3N0G8</accession>
<proteinExistence type="inferred from homology"/>
<evidence type="ECO:0000256" key="4">
    <source>
        <dbReference type="ARBA" id="ARBA00023315"/>
    </source>
</evidence>
<dbReference type="InterPro" id="IPR001227">
    <property type="entry name" value="Ac_transferase_dom_sf"/>
</dbReference>
<comment type="catalytic activity">
    <reaction evidence="5 6">
        <text>holo-[ACP] + malonyl-CoA = malonyl-[ACP] + CoA</text>
        <dbReference type="Rhea" id="RHEA:41792"/>
        <dbReference type="Rhea" id="RHEA-COMP:9623"/>
        <dbReference type="Rhea" id="RHEA-COMP:9685"/>
        <dbReference type="ChEBI" id="CHEBI:57287"/>
        <dbReference type="ChEBI" id="CHEBI:57384"/>
        <dbReference type="ChEBI" id="CHEBI:64479"/>
        <dbReference type="ChEBI" id="CHEBI:78449"/>
        <dbReference type="EC" id="2.3.1.39"/>
    </reaction>
</comment>
<keyword evidence="10" id="KW-1185">Reference proteome</keyword>
<dbReference type="EMBL" id="OOGT01000108">
    <property type="protein sequence ID" value="SPL71123.1"/>
    <property type="molecule type" value="Genomic_DNA"/>
</dbReference>
<dbReference type="OrthoDB" id="9808564at2"/>
<dbReference type="Gene3D" id="3.30.70.250">
    <property type="entry name" value="Malonyl-CoA ACP transacylase, ACP-binding"/>
    <property type="match status" value="1"/>
</dbReference>
<dbReference type="InterPro" id="IPR014043">
    <property type="entry name" value="Acyl_transferase_dom"/>
</dbReference>
<dbReference type="PANTHER" id="PTHR42681">
    <property type="entry name" value="MALONYL-COA-ACYL CARRIER PROTEIN TRANSACYLASE, MITOCHONDRIAL"/>
    <property type="match status" value="1"/>
</dbReference>
<feature type="active site" evidence="7">
    <location>
        <position position="86"/>
    </location>
</feature>
<evidence type="ECO:0000256" key="3">
    <source>
        <dbReference type="ARBA" id="ARBA00022679"/>
    </source>
</evidence>
<evidence type="ECO:0000259" key="8">
    <source>
        <dbReference type="SMART" id="SM00827"/>
    </source>
</evidence>
<keyword evidence="4 6" id="KW-0012">Acyltransferase</keyword>
<dbReference type="Pfam" id="PF00698">
    <property type="entry name" value="Acyl_transf_1"/>
    <property type="match status" value="1"/>
</dbReference>
<dbReference type="RefSeq" id="WP_121974566.1">
    <property type="nucleotide sequence ID" value="NZ_OOGT01000108.1"/>
</dbReference>
<dbReference type="PANTHER" id="PTHR42681:SF1">
    <property type="entry name" value="MALONYL-COA-ACYL CARRIER PROTEIN TRANSACYLASE, MITOCHONDRIAL"/>
    <property type="match status" value="1"/>
</dbReference>
<dbReference type="SUPFAM" id="SSF55048">
    <property type="entry name" value="Probable ACP-binding domain of malonyl-CoA ACP transacylase"/>
    <property type="match status" value="1"/>
</dbReference>
<evidence type="ECO:0000256" key="5">
    <source>
        <dbReference type="ARBA" id="ARBA00048462"/>
    </source>
</evidence>
<comment type="similarity">
    <text evidence="6">Belongs to the fabD family.</text>
</comment>
<dbReference type="PIRSF" id="PIRSF000446">
    <property type="entry name" value="Mct"/>
    <property type="match status" value="1"/>
</dbReference>
<evidence type="ECO:0000256" key="1">
    <source>
        <dbReference type="ARBA" id="ARBA00013258"/>
    </source>
</evidence>
<feature type="active site" evidence="7">
    <location>
        <position position="194"/>
    </location>
</feature>
<organism evidence="9 10">
    <name type="scientific">Acinetobacter stercoris</name>
    <dbReference type="NCBI Taxonomy" id="2126983"/>
    <lineage>
        <taxon>Bacteria</taxon>
        <taxon>Pseudomonadati</taxon>
        <taxon>Pseudomonadota</taxon>
        <taxon>Gammaproteobacteria</taxon>
        <taxon>Moraxellales</taxon>
        <taxon>Moraxellaceae</taxon>
        <taxon>Acinetobacter</taxon>
    </lineage>
</organism>
<dbReference type="EC" id="2.3.1.39" evidence="1 6"/>
<dbReference type="InParanoid" id="A0A2U3N0G8"/>
<evidence type="ECO:0000256" key="6">
    <source>
        <dbReference type="PIRNR" id="PIRNR000446"/>
    </source>
</evidence>
<feature type="domain" description="Malonyl-CoA:ACP transacylase (MAT)" evidence="8">
    <location>
        <begin position="6"/>
        <end position="302"/>
    </location>
</feature>
<dbReference type="AlphaFoldDB" id="A0A2U3N0G8"/>
<evidence type="ECO:0000256" key="7">
    <source>
        <dbReference type="PIRSR" id="PIRSR000446-1"/>
    </source>
</evidence>
<dbReference type="InterPro" id="IPR016036">
    <property type="entry name" value="Malonyl_transacylase_ACP-bd"/>
</dbReference>
<dbReference type="InterPro" id="IPR016035">
    <property type="entry name" value="Acyl_Trfase/lysoPLipase"/>
</dbReference>
<sequence>MATIWVYPGQGAQKVNMLHELPQTKRIKQYLEQATDALQQDVFELDQAEALENTRAVQLCLLISGVCSSDLLLQQGVQPDFVAGLSIGAWSAAVVSGVLRYEDALKLVALRGTLMQDAFPKGYGMYALLGADQQLVESWVDQVYQQTKSVFIANINAHNQIVISGAIDAMQRVAQIAKAQGAVIKPLNVSIPSHCELLSSQAKQLYKEMEGITFKQPQISYLSGTSARRIIQGDLIKEDLAFNMCRTIDWESTVEASWERGNRLQIEMLPGTVLTGLAKRVFKNGKVLSFQGTRIDSLVDAMNEESQSIY</sequence>
<keyword evidence="3 6" id="KW-0808">Transferase</keyword>
<reference evidence="10" key="1">
    <citation type="submission" date="2018-03" db="EMBL/GenBank/DDBJ databases">
        <authorList>
            <person name="Blom J."/>
        </authorList>
    </citation>
    <scope>NUCLEOTIDE SEQUENCE [LARGE SCALE GENOMIC DNA]</scope>
    <source>
        <strain evidence="10">KPC-SM-21</strain>
    </source>
</reference>